<gene>
    <name evidence="2" type="ORF">NBR_LOCUS5259</name>
</gene>
<evidence type="ECO:0000313" key="3">
    <source>
        <dbReference type="Proteomes" id="UP000271162"/>
    </source>
</evidence>
<protein>
    <recommendedName>
        <fullName evidence="1">SCP domain-containing protein</fullName>
    </recommendedName>
</protein>
<dbReference type="Pfam" id="PF00188">
    <property type="entry name" value="CAP"/>
    <property type="match status" value="1"/>
</dbReference>
<dbReference type="AlphaFoldDB" id="A0A3P7AIB7"/>
<dbReference type="STRING" id="27835.A0A3P7AIB7"/>
<feature type="domain" description="SCP" evidence="1">
    <location>
        <begin position="19"/>
        <end position="169"/>
    </location>
</feature>
<dbReference type="SUPFAM" id="SSF55797">
    <property type="entry name" value="PR-1-like"/>
    <property type="match status" value="1"/>
</dbReference>
<dbReference type="SMART" id="SM00198">
    <property type="entry name" value="SCP"/>
    <property type="match status" value="1"/>
</dbReference>
<dbReference type="EMBL" id="UYSL01012130">
    <property type="protein sequence ID" value="VDL68848.1"/>
    <property type="molecule type" value="Genomic_DNA"/>
</dbReference>
<name>A0A3P7AIB7_NIPBR</name>
<dbReference type="InterPro" id="IPR035940">
    <property type="entry name" value="CAP_sf"/>
</dbReference>
<dbReference type="CDD" id="cd05380">
    <property type="entry name" value="CAP_euk"/>
    <property type="match status" value="1"/>
</dbReference>
<dbReference type="InterPro" id="IPR014044">
    <property type="entry name" value="CAP_dom"/>
</dbReference>
<proteinExistence type="predicted"/>
<reference evidence="2 3" key="1">
    <citation type="submission" date="2018-11" db="EMBL/GenBank/DDBJ databases">
        <authorList>
            <consortium name="Pathogen Informatics"/>
        </authorList>
    </citation>
    <scope>NUCLEOTIDE SEQUENCE [LARGE SCALE GENOMIC DNA]</scope>
</reference>
<sequence length="169" mass="18583">MEYSFLSAFDCNGTLSNPDAREKVLNYHNEQRKLVADGDMHNKAGYIPQAGNMEKMIYDCELESKAEAEITSCPTTDKFAGLTTAYNYEKMAEGKAPLDAATTWVTTYTDGSVAWPRKNILTATQLGNRKFPKFGKMINANATAVGCAYKDCTFNAAKEAIILCVYDAA</sequence>
<dbReference type="Gene3D" id="3.40.33.10">
    <property type="entry name" value="CAP"/>
    <property type="match status" value="1"/>
</dbReference>
<evidence type="ECO:0000259" key="1">
    <source>
        <dbReference type="SMART" id="SM00198"/>
    </source>
</evidence>
<keyword evidence="3" id="KW-1185">Reference proteome</keyword>
<accession>A0A3P7AIB7</accession>
<dbReference type="Proteomes" id="UP000271162">
    <property type="component" value="Unassembled WGS sequence"/>
</dbReference>
<organism evidence="2 3">
    <name type="scientific">Nippostrongylus brasiliensis</name>
    <name type="common">Rat hookworm</name>
    <dbReference type="NCBI Taxonomy" id="27835"/>
    <lineage>
        <taxon>Eukaryota</taxon>
        <taxon>Metazoa</taxon>
        <taxon>Ecdysozoa</taxon>
        <taxon>Nematoda</taxon>
        <taxon>Chromadorea</taxon>
        <taxon>Rhabditida</taxon>
        <taxon>Rhabditina</taxon>
        <taxon>Rhabditomorpha</taxon>
        <taxon>Strongyloidea</taxon>
        <taxon>Heligmosomidae</taxon>
        <taxon>Nippostrongylus</taxon>
    </lineage>
</organism>
<evidence type="ECO:0000313" key="2">
    <source>
        <dbReference type="EMBL" id="VDL68848.1"/>
    </source>
</evidence>